<name>A0ABQ6NQV5_9BACL</name>
<organism evidence="1 2">
    <name type="scientific">Paenibacillus glycanilyticus</name>
    <dbReference type="NCBI Taxonomy" id="126569"/>
    <lineage>
        <taxon>Bacteria</taxon>
        <taxon>Bacillati</taxon>
        <taxon>Bacillota</taxon>
        <taxon>Bacilli</taxon>
        <taxon>Bacillales</taxon>
        <taxon>Paenibacillaceae</taxon>
        <taxon>Paenibacillus</taxon>
    </lineage>
</organism>
<dbReference type="Proteomes" id="UP001285921">
    <property type="component" value="Unassembled WGS sequence"/>
</dbReference>
<keyword evidence="2" id="KW-1185">Reference proteome</keyword>
<dbReference type="EMBL" id="BTCL01000013">
    <property type="protein sequence ID" value="GMK46612.1"/>
    <property type="molecule type" value="Genomic_DNA"/>
</dbReference>
<proteinExistence type="predicted"/>
<evidence type="ECO:0000313" key="2">
    <source>
        <dbReference type="Proteomes" id="UP001285921"/>
    </source>
</evidence>
<accession>A0ABQ6NQV5</accession>
<reference evidence="1 2" key="1">
    <citation type="submission" date="2023-05" db="EMBL/GenBank/DDBJ databases">
        <title>Draft genome of Paenibacillus sp. CCS26.</title>
        <authorList>
            <person name="Akita H."/>
            <person name="Shinto Y."/>
            <person name="Kimura Z."/>
        </authorList>
    </citation>
    <scope>NUCLEOTIDE SEQUENCE [LARGE SCALE GENOMIC DNA]</scope>
    <source>
        <strain evidence="1 2">CCS26</strain>
    </source>
</reference>
<sequence length="82" mass="9660">MKCNRDNIELYDLGVVDIKTPAGNTARTYYMEGHYAISCEIIIKQIYRSSQMPLNATLEKEIRTLHSCVNMTRRWKENFKPF</sequence>
<protein>
    <submittedName>
        <fullName evidence="1">Uncharacterized protein</fullName>
    </submittedName>
</protein>
<evidence type="ECO:0000313" key="1">
    <source>
        <dbReference type="EMBL" id="GMK46612.1"/>
    </source>
</evidence>
<comment type="caution">
    <text evidence="1">The sequence shown here is derived from an EMBL/GenBank/DDBJ whole genome shotgun (WGS) entry which is preliminary data.</text>
</comment>
<gene>
    <name evidence="1" type="ORF">PghCCS26_37410</name>
</gene>